<proteinExistence type="predicted"/>
<gene>
    <name evidence="1" type="ORF">S01H4_28254</name>
</gene>
<dbReference type="EMBL" id="BART01013999">
    <property type="protein sequence ID" value="GAG83661.1"/>
    <property type="molecule type" value="Genomic_DNA"/>
</dbReference>
<evidence type="ECO:0000313" key="1">
    <source>
        <dbReference type="EMBL" id="GAG83661.1"/>
    </source>
</evidence>
<feature type="non-terminal residue" evidence="1">
    <location>
        <position position="195"/>
    </location>
</feature>
<name>X1CHE6_9ZZZZ</name>
<protein>
    <submittedName>
        <fullName evidence="1">Uncharacterized protein</fullName>
    </submittedName>
</protein>
<reference evidence="1" key="1">
    <citation type="journal article" date="2014" name="Front. Microbiol.">
        <title>High frequency of phylogenetically diverse reductive dehalogenase-homologous genes in deep subseafloor sedimentary metagenomes.</title>
        <authorList>
            <person name="Kawai M."/>
            <person name="Futagami T."/>
            <person name="Toyoda A."/>
            <person name="Takaki Y."/>
            <person name="Nishi S."/>
            <person name="Hori S."/>
            <person name="Arai W."/>
            <person name="Tsubouchi T."/>
            <person name="Morono Y."/>
            <person name="Uchiyama I."/>
            <person name="Ito T."/>
            <person name="Fujiyama A."/>
            <person name="Inagaki F."/>
            <person name="Takami H."/>
        </authorList>
    </citation>
    <scope>NUCLEOTIDE SEQUENCE</scope>
    <source>
        <strain evidence="1">Expedition CK06-06</strain>
    </source>
</reference>
<feature type="non-terminal residue" evidence="1">
    <location>
        <position position="1"/>
    </location>
</feature>
<accession>X1CHE6</accession>
<comment type="caution">
    <text evidence="1">The sequence shown here is derived from an EMBL/GenBank/DDBJ whole genome shotgun (WGS) entry which is preliminary data.</text>
</comment>
<dbReference type="AlphaFoldDB" id="X1CHE6"/>
<organism evidence="1">
    <name type="scientific">marine sediment metagenome</name>
    <dbReference type="NCBI Taxonomy" id="412755"/>
    <lineage>
        <taxon>unclassified sequences</taxon>
        <taxon>metagenomes</taxon>
        <taxon>ecological metagenomes</taxon>
    </lineage>
</organism>
<sequence length="195" mass="21030">EVLAVEGENNIEQTITRISDYEVEVTLTGIQNTDVLTFESTGDLNVVTEQYEFDIQVPPVIVSANITPSTANTSDTIVGSCNATDVNLGNVSYYYEWYKNDVLNDSGVYGGDYCYQETANVSTACGGLSTGSYVFDVTFSNPENLIDGNWSTASGGNWSVNYTIPVNTESALIQIKDSDVGTINYTIPSDCLSGN</sequence>